<keyword evidence="7" id="KW-0226">DNA condensation</keyword>
<evidence type="ECO:0000256" key="3">
    <source>
        <dbReference type="ARBA" id="ARBA00009606"/>
    </source>
</evidence>
<dbReference type="GO" id="GO:0005634">
    <property type="term" value="C:nucleus"/>
    <property type="evidence" value="ECO:0007669"/>
    <property type="project" value="UniProtKB-SubCell"/>
</dbReference>
<comment type="caution">
    <text evidence="14">The sequence shown here is derived from an EMBL/GenBank/DDBJ whole genome shotgun (WGS) entry which is preliminary data.</text>
</comment>
<dbReference type="Pfam" id="PF12717">
    <property type="entry name" value="Cnd1"/>
    <property type="match status" value="1"/>
</dbReference>
<dbReference type="InterPro" id="IPR007673">
    <property type="entry name" value="Condensin_cplx_su1"/>
</dbReference>
<dbReference type="InterPro" id="IPR024324">
    <property type="entry name" value="Condensin_cplx_su1_N"/>
</dbReference>
<feature type="region of interest" description="Disordered" evidence="10">
    <location>
        <begin position="1528"/>
        <end position="1577"/>
    </location>
</feature>
<feature type="compositionally biased region" description="Basic and acidic residues" evidence="10">
    <location>
        <begin position="459"/>
        <end position="471"/>
    </location>
</feature>
<feature type="transmembrane region" description="Helical" evidence="11">
    <location>
        <begin position="1501"/>
        <end position="1521"/>
    </location>
</feature>
<evidence type="ECO:0008006" key="16">
    <source>
        <dbReference type="Google" id="ProtNLM"/>
    </source>
</evidence>
<keyword evidence="8" id="KW-0539">Nucleus</keyword>
<keyword evidence="11" id="KW-0472">Membrane</keyword>
<evidence type="ECO:0000256" key="7">
    <source>
        <dbReference type="ARBA" id="ARBA00023067"/>
    </source>
</evidence>
<accession>A0A8H2X322</accession>
<dbReference type="EMBL" id="CAJMXA010000096">
    <property type="protein sequence ID" value="CAE6415832.1"/>
    <property type="molecule type" value="Genomic_DNA"/>
</dbReference>
<dbReference type="InterPro" id="IPR011989">
    <property type="entry name" value="ARM-like"/>
</dbReference>
<name>A0A8H2X322_9AGAM</name>
<keyword evidence="11" id="KW-0812">Transmembrane</keyword>
<evidence type="ECO:0000256" key="5">
    <source>
        <dbReference type="ARBA" id="ARBA00022618"/>
    </source>
</evidence>
<dbReference type="SUPFAM" id="SSF48371">
    <property type="entry name" value="ARM repeat"/>
    <property type="match status" value="1"/>
</dbReference>
<keyword evidence="11" id="KW-1133">Transmembrane helix</keyword>
<keyword evidence="6" id="KW-0498">Mitosis</keyword>
<evidence type="ECO:0000256" key="2">
    <source>
        <dbReference type="ARBA" id="ARBA00004286"/>
    </source>
</evidence>
<dbReference type="InterPro" id="IPR004728">
    <property type="entry name" value="Sec62"/>
</dbReference>
<dbReference type="NCBIfam" id="TIGR00869">
    <property type="entry name" value="sec62"/>
    <property type="match status" value="1"/>
</dbReference>
<comment type="subcellular location">
    <subcellularLocation>
        <location evidence="2">Chromosome</location>
    </subcellularLocation>
    <subcellularLocation>
        <location evidence="1">Nucleus</location>
    </subcellularLocation>
</comment>
<feature type="domain" description="Condensin complex subunit 1 C-terminal" evidence="12">
    <location>
        <begin position="1025"/>
        <end position="1186"/>
    </location>
</feature>
<reference evidence="14" key="1">
    <citation type="submission" date="2021-01" db="EMBL/GenBank/DDBJ databases">
        <authorList>
            <person name="Kaushik A."/>
        </authorList>
    </citation>
    <scope>NUCLEOTIDE SEQUENCE</scope>
    <source>
        <strain evidence="14">AG6-10EEA</strain>
    </source>
</reference>
<feature type="transmembrane region" description="Helical" evidence="11">
    <location>
        <begin position="1438"/>
        <end position="1457"/>
    </location>
</feature>
<dbReference type="Pfam" id="PF03839">
    <property type="entry name" value="Sec62"/>
    <property type="match status" value="1"/>
</dbReference>
<dbReference type="InterPro" id="IPR016024">
    <property type="entry name" value="ARM-type_fold"/>
</dbReference>
<evidence type="ECO:0000256" key="10">
    <source>
        <dbReference type="SAM" id="MobiDB-lite"/>
    </source>
</evidence>
<keyword evidence="9" id="KW-0131">Cell cycle</keyword>
<evidence type="ECO:0000259" key="12">
    <source>
        <dbReference type="Pfam" id="PF12717"/>
    </source>
</evidence>
<keyword evidence="5" id="KW-0132">Cell division</keyword>
<dbReference type="GO" id="GO:0000779">
    <property type="term" value="C:condensed chromosome, centromeric region"/>
    <property type="evidence" value="ECO:0007669"/>
    <property type="project" value="TreeGrafter"/>
</dbReference>
<dbReference type="PANTHER" id="PTHR14222">
    <property type="entry name" value="CONDENSIN"/>
    <property type="match status" value="1"/>
</dbReference>
<dbReference type="GO" id="GO:0051301">
    <property type="term" value="P:cell division"/>
    <property type="evidence" value="ECO:0007669"/>
    <property type="project" value="UniProtKB-KW"/>
</dbReference>
<evidence type="ECO:0000256" key="6">
    <source>
        <dbReference type="ARBA" id="ARBA00022776"/>
    </source>
</evidence>
<evidence type="ECO:0000256" key="9">
    <source>
        <dbReference type="ARBA" id="ARBA00023306"/>
    </source>
</evidence>
<dbReference type="GO" id="GO:0015031">
    <property type="term" value="P:protein transport"/>
    <property type="evidence" value="ECO:0007669"/>
    <property type="project" value="InterPro"/>
</dbReference>
<dbReference type="GO" id="GO:0007076">
    <property type="term" value="P:mitotic chromosome condensation"/>
    <property type="evidence" value="ECO:0007669"/>
    <property type="project" value="InterPro"/>
</dbReference>
<keyword evidence="4" id="KW-0158">Chromosome</keyword>
<feature type="region of interest" description="Disordered" evidence="10">
    <location>
        <begin position="135"/>
        <end position="157"/>
    </location>
</feature>
<dbReference type="Pfam" id="PF12922">
    <property type="entry name" value="Cnd1_N"/>
    <property type="match status" value="1"/>
</dbReference>
<evidence type="ECO:0000259" key="13">
    <source>
        <dbReference type="Pfam" id="PF12922"/>
    </source>
</evidence>
<feature type="transmembrane region" description="Helical" evidence="11">
    <location>
        <begin position="1464"/>
        <end position="1489"/>
    </location>
</feature>
<dbReference type="PIRSF" id="PIRSF017127">
    <property type="entry name" value="Condensin_D2"/>
    <property type="match status" value="1"/>
</dbReference>
<evidence type="ECO:0000256" key="4">
    <source>
        <dbReference type="ARBA" id="ARBA00022454"/>
    </source>
</evidence>
<dbReference type="PANTHER" id="PTHR14222:SF2">
    <property type="entry name" value="CONDENSIN COMPLEX SUBUNIT 1"/>
    <property type="match status" value="1"/>
</dbReference>
<dbReference type="InterPro" id="IPR026971">
    <property type="entry name" value="CND1/NCAPD3"/>
</dbReference>
<dbReference type="GO" id="GO:0042393">
    <property type="term" value="F:histone binding"/>
    <property type="evidence" value="ECO:0007669"/>
    <property type="project" value="TreeGrafter"/>
</dbReference>
<feature type="compositionally biased region" description="Acidic residues" evidence="10">
    <location>
        <begin position="472"/>
        <end position="495"/>
    </location>
</feature>
<evidence type="ECO:0000313" key="14">
    <source>
        <dbReference type="EMBL" id="CAE6415832.1"/>
    </source>
</evidence>
<evidence type="ECO:0000256" key="1">
    <source>
        <dbReference type="ARBA" id="ARBA00004123"/>
    </source>
</evidence>
<dbReference type="InterPro" id="IPR011553">
    <property type="entry name" value="Sec62_asco"/>
</dbReference>
<evidence type="ECO:0000313" key="15">
    <source>
        <dbReference type="Proteomes" id="UP000663853"/>
    </source>
</evidence>
<dbReference type="GO" id="GO:0010032">
    <property type="term" value="P:meiotic chromosome condensation"/>
    <property type="evidence" value="ECO:0007669"/>
    <property type="project" value="TreeGrafter"/>
</dbReference>
<comment type="similarity">
    <text evidence="3">Belongs to the CND1 (condensin subunit 1) family.</text>
</comment>
<evidence type="ECO:0000256" key="11">
    <source>
        <dbReference type="SAM" id="Phobius"/>
    </source>
</evidence>
<evidence type="ECO:0000256" key="8">
    <source>
        <dbReference type="ARBA" id="ARBA00023242"/>
    </source>
</evidence>
<dbReference type="Gene3D" id="1.25.10.10">
    <property type="entry name" value="Leucine-rich Repeat Variant"/>
    <property type="match status" value="1"/>
</dbReference>
<dbReference type="Proteomes" id="UP000663853">
    <property type="component" value="Unassembled WGS sequence"/>
</dbReference>
<sequence>MGEFQLLNETQKLQNVDNYSIPNEIEVGDMDERAITRALEGAVESVADNHEAIADPEVFDVYRSLLKYSGRLSGGHWSKMLDSLLSGFQAEANSASNDIGADDHESFSHHRSTLEMYAFLLHWFCVTVDQRPKDEDAGAVAKPKRGKGKTAGGKRTASTRAETWSWAEAVPQTLSAVAKILKIKSGRLWASTNERRAFIDTLTRPAYTITESENLMKDETVRMNVYKVICIAVKHHDHAQSAQTLIMQSVQLHEHLSEPMAEVLSILGREFDYPQLTEVILREFGNKTFNAQDTKTPRSFSKFLLRLTTEVPRLVLTQFPLIQIHIDSESYTMRMALVEITGLLIKEVAEDELFEKERKEKRLNSLFGTLLARFMDVSTLPNKFPTQRLRMTEAVVCALKDRASTVRKNAVTLLTKLILTHPYALIHGGPLNRAEWEAGHEKVSKDLQALGEAELERIEAEAEATEAKAEQEGDEMEVDEGEGEDDDDEEEGEGEGEQRRRKKTKKVKSEIPSAPVLDLATITEEQLQGNDGARLRLTKRYYADALNFIRHVELAMESVEELLTSTYRSETLEAIEFFRVCYDYEIKAAAKGIKNMIHLIWSKDTGGNSDEDKEVKGVRLRLIECYRHIYFDPRAGLDPKSQINRVAKNMIELTYESTVAELTSLEELIRTMAEDNQIHPDIITKLWQVYSADKDIPRAQRRGAIVILGMIAAAKQKVVTERIDTLLHVGLGPLGKEDLVLARYTCVALQRVSGSHKKVKGSLVDKSTRLPMTNVVFTRLKDAIEHPSSSKEWFGMAEQAINTIYQLGEQPDTLCSDLIKTFTRRVFAPPAKPAPPNNDEDTEMADEDEDTTIQAPEPTQEPGDPETSQEPAKSGDIGNAFHLSQLVFIVGHVALKHIVHLELVEREWKRRKDEAAKAEKKPAKGSKAAAATDDIEQVAGNAEDDIGDMIQSIREHELLSGPNSLLALYGPMIKEICGTPKTYKNQILRMAATLALSKLMCVSSKFCEDNLLLLFKLMETSRNAIIRSNIIIALGDVAICFNNMIDENSDHLYDGLSDPDLTVKKNTLMVLTHLILNGMIKVKGQLGEMAKCLEDEDKRIADLAKLFFQELSTKDNAIYNNLPDVISHLSVGEHSVPEEAFQSTMSYIFKFIEKEKQAETIVEKLCQRFRSAAEERQWRDIAFCLSMLPYKSERSVKKLIEGLPFYQDKLHEETVFMRFNEILVKARQNKSANKPDTELKEFEDILQEHKNKGEQDNELAKRTEHNVAVAQKRASRRYLYLYLTKPLVCLAGTFSPPSFYTYSTFSPRVYQTMENQKNIPKELLDVVNFLRSSSSGIKIRVGALGGKRHDYFKGKAAVKAVLSPAYAKLKNVPKVTTEEEAVQLLHSIIPYTYFLRVDRGDSTGGSKSPKVIQINPMQMFSPDEYYVWLYEGSQLTTYVGGAVMVAIIFAGVLFPLWPSSMRLGVWYLSIGVLGLIGLFFVIAILRLIFYIITVVTASPGIWIFPQLFADVGFVESFIPLWEWDIPKKKKSSKKSKEGKKVKAAAASNGTPVPIIDASSLPGKIPSARIEEVQDEDA</sequence>
<feature type="region of interest" description="Disordered" evidence="10">
    <location>
        <begin position="826"/>
        <end position="876"/>
    </location>
</feature>
<feature type="compositionally biased region" description="Acidic residues" evidence="10">
    <location>
        <begin position="838"/>
        <end position="851"/>
    </location>
</feature>
<protein>
    <recommendedName>
        <fullName evidence="16">Translocation protein SEC62</fullName>
    </recommendedName>
</protein>
<feature type="region of interest" description="Disordered" evidence="10">
    <location>
        <begin position="459"/>
        <end position="507"/>
    </location>
</feature>
<dbReference type="InterPro" id="IPR032682">
    <property type="entry name" value="Cnd1_C"/>
</dbReference>
<feature type="region of interest" description="Disordered" evidence="10">
    <location>
        <begin position="915"/>
        <end position="936"/>
    </location>
</feature>
<organism evidence="14 15">
    <name type="scientific">Rhizoctonia solani</name>
    <dbReference type="NCBI Taxonomy" id="456999"/>
    <lineage>
        <taxon>Eukaryota</taxon>
        <taxon>Fungi</taxon>
        <taxon>Dikarya</taxon>
        <taxon>Basidiomycota</taxon>
        <taxon>Agaricomycotina</taxon>
        <taxon>Agaricomycetes</taxon>
        <taxon>Cantharellales</taxon>
        <taxon>Ceratobasidiaceae</taxon>
        <taxon>Rhizoctonia</taxon>
    </lineage>
</organism>
<dbReference type="GO" id="GO:0005789">
    <property type="term" value="C:endoplasmic reticulum membrane"/>
    <property type="evidence" value="ECO:0007669"/>
    <property type="project" value="InterPro"/>
</dbReference>
<dbReference type="GO" id="GO:0000796">
    <property type="term" value="C:condensin complex"/>
    <property type="evidence" value="ECO:0007669"/>
    <property type="project" value="TreeGrafter"/>
</dbReference>
<feature type="domain" description="Condensin complex subunit 1 N-terminal" evidence="13">
    <location>
        <begin position="78"/>
        <end position="242"/>
    </location>
</feature>
<gene>
    <name evidence="14" type="ORF">RDB_LOCUS6198</name>
</gene>
<proteinExistence type="inferred from homology"/>